<evidence type="ECO:0000256" key="1">
    <source>
        <dbReference type="ARBA" id="ARBA00004651"/>
    </source>
</evidence>
<comment type="subcellular location">
    <subcellularLocation>
        <location evidence="1">Cell membrane</location>
        <topology evidence="1">Multi-pass membrane protein</topology>
    </subcellularLocation>
</comment>
<evidence type="ECO:0000313" key="10">
    <source>
        <dbReference type="EMBL" id="MDO5456864.1"/>
    </source>
</evidence>
<keyword evidence="7 8" id="KW-0472">Membrane</keyword>
<protein>
    <recommendedName>
        <fullName evidence="8">Riboflavin transporter</fullName>
    </recommendedName>
</protein>
<comment type="similarity">
    <text evidence="2 8">Belongs to the prokaryotic riboflavin transporter (P-RFT) (TC 2.A.87) family.</text>
</comment>
<dbReference type="Proteomes" id="UP001171751">
    <property type="component" value="Unassembled WGS sequence"/>
</dbReference>
<feature type="transmembrane region" description="Helical" evidence="9">
    <location>
        <begin position="114"/>
        <end position="134"/>
    </location>
</feature>
<dbReference type="AlphaFoldDB" id="A0AA43RLR7"/>
<keyword evidence="5 9" id="KW-0812">Transmembrane</keyword>
<dbReference type="GO" id="GO:0032217">
    <property type="term" value="F:riboflavin transmembrane transporter activity"/>
    <property type="evidence" value="ECO:0007669"/>
    <property type="project" value="UniProtKB-UniRule"/>
</dbReference>
<evidence type="ECO:0000256" key="3">
    <source>
        <dbReference type="ARBA" id="ARBA00022448"/>
    </source>
</evidence>
<evidence type="ECO:0000313" key="11">
    <source>
        <dbReference type="Proteomes" id="UP001171751"/>
    </source>
</evidence>
<feature type="transmembrane region" description="Helical" evidence="9">
    <location>
        <begin position="154"/>
        <end position="177"/>
    </location>
</feature>
<dbReference type="GO" id="GO:0005886">
    <property type="term" value="C:plasma membrane"/>
    <property type="evidence" value="ECO:0007669"/>
    <property type="project" value="UniProtKB-SubCell"/>
</dbReference>
<dbReference type="Pfam" id="PF12822">
    <property type="entry name" value="ECF_trnsprt"/>
    <property type="match status" value="1"/>
</dbReference>
<dbReference type="InterPro" id="IPR024529">
    <property type="entry name" value="ECF_trnsprt_substrate-spec"/>
</dbReference>
<dbReference type="PIRSF" id="PIRSF037778">
    <property type="entry name" value="UCP037778_transp_RibU"/>
    <property type="match status" value="1"/>
</dbReference>
<keyword evidence="11" id="KW-1185">Reference proteome</keyword>
<evidence type="ECO:0000256" key="4">
    <source>
        <dbReference type="ARBA" id="ARBA00022475"/>
    </source>
</evidence>
<name>A0AA43RLR7_9LACT</name>
<feature type="transmembrane region" description="Helical" evidence="9">
    <location>
        <begin position="47"/>
        <end position="65"/>
    </location>
</feature>
<feature type="transmembrane region" description="Helical" evidence="9">
    <location>
        <begin position="12"/>
        <end position="35"/>
    </location>
</feature>
<dbReference type="Gene3D" id="1.10.1760.20">
    <property type="match status" value="1"/>
</dbReference>
<keyword evidence="3 8" id="KW-0813">Transport</keyword>
<comment type="caution">
    <text evidence="10">The sequence shown here is derived from an EMBL/GenBank/DDBJ whole genome shotgun (WGS) entry which is preliminary data.</text>
</comment>
<evidence type="ECO:0000256" key="5">
    <source>
        <dbReference type="ARBA" id="ARBA00022692"/>
    </source>
</evidence>
<dbReference type="PANTHER" id="PTHR38438:SF1">
    <property type="entry name" value="RIBOFLAVIN TRANSPORTER RIBU"/>
    <property type="match status" value="1"/>
</dbReference>
<comment type="function">
    <text evidence="8">Probably a riboflavin-binding protein that interacts with the energy-coupling factor (ECF) ABC-transporter complex.</text>
</comment>
<feature type="transmembrane region" description="Helical" evidence="9">
    <location>
        <begin position="85"/>
        <end position="102"/>
    </location>
</feature>
<keyword evidence="6 9" id="KW-1133">Transmembrane helix</keyword>
<dbReference type="PANTHER" id="PTHR38438">
    <property type="entry name" value="RIBOFLAVIN TRANSPORTER RIBU"/>
    <property type="match status" value="1"/>
</dbReference>
<organism evidence="10 11">
    <name type="scientific">Atopococcus tabaci</name>
    <dbReference type="NCBI Taxonomy" id="269774"/>
    <lineage>
        <taxon>Bacteria</taxon>
        <taxon>Bacillati</taxon>
        <taxon>Bacillota</taxon>
        <taxon>Bacilli</taxon>
        <taxon>Lactobacillales</taxon>
        <taxon>Carnobacteriaceae</taxon>
        <taxon>Atopococcus</taxon>
    </lineage>
</organism>
<dbReference type="InterPro" id="IPR025720">
    <property type="entry name" value="RibU"/>
</dbReference>
<keyword evidence="4 8" id="KW-1003">Cell membrane</keyword>
<evidence type="ECO:0000256" key="7">
    <source>
        <dbReference type="ARBA" id="ARBA00023136"/>
    </source>
</evidence>
<evidence type="ECO:0000256" key="2">
    <source>
        <dbReference type="ARBA" id="ARBA00005540"/>
    </source>
</evidence>
<proteinExistence type="inferred from homology"/>
<dbReference type="EMBL" id="JAUNQW010000002">
    <property type="protein sequence ID" value="MDO5456864.1"/>
    <property type="molecule type" value="Genomic_DNA"/>
</dbReference>
<accession>A0AA43RLR7</accession>
<sequence>MYQRQSRTQKLVGVSVLAAASLIISFFSFPIIPAAPFLKMDFGDIPILLGMFAYGPGWGIIIAFLRSFMHYLFTAGEGGIPIGDFAAFIASVALTLPIFFILKNWGSKKLTQISAGLSGAVSLTIVLSALNYFVLIPVYQAVMNFDVGPMRDYLVGAVIPFNMAKGLIVALVFFAVWKVMKPWIERQYSSRNAG</sequence>
<evidence type="ECO:0000256" key="9">
    <source>
        <dbReference type="SAM" id="Phobius"/>
    </source>
</evidence>
<gene>
    <name evidence="10" type="ORF">Q4F26_00830</name>
</gene>
<evidence type="ECO:0000256" key="8">
    <source>
        <dbReference type="PIRNR" id="PIRNR037778"/>
    </source>
</evidence>
<evidence type="ECO:0000256" key="6">
    <source>
        <dbReference type="ARBA" id="ARBA00022989"/>
    </source>
</evidence>
<reference evidence="10" key="1">
    <citation type="submission" date="2023-07" db="EMBL/GenBank/DDBJ databases">
        <title>Between Cages and Wild: Unraveling the Impact of Captivity on Animal Microbiomes and Antimicrobial Resistance.</title>
        <authorList>
            <person name="Schmartz G.P."/>
            <person name="Rehner J."/>
            <person name="Schuff M.J."/>
            <person name="Becker S.L."/>
            <person name="Kravczyk M."/>
            <person name="Gurevich A."/>
            <person name="Francke R."/>
            <person name="Mueller R."/>
            <person name="Keller V."/>
            <person name="Keller A."/>
        </authorList>
    </citation>
    <scope>NUCLEOTIDE SEQUENCE</scope>
    <source>
        <strain evidence="10">S39M_St_73</strain>
    </source>
</reference>